<dbReference type="Pfam" id="PF00009">
    <property type="entry name" value="GTP_EFTU"/>
    <property type="match status" value="1"/>
</dbReference>
<dbReference type="FunFam" id="3.40.50.300:FF:000078">
    <property type="entry name" value="Elongation factor 4"/>
    <property type="match status" value="1"/>
</dbReference>
<dbReference type="GO" id="GO:0006412">
    <property type="term" value="P:translation"/>
    <property type="evidence" value="ECO:0007669"/>
    <property type="project" value="UniProtKB-KW"/>
</dbReference>
<dbReference type="PROSITE" id="PS51722">
    <property type="entry name" value="G_TR_2"/>
    <property type="match status" value="1"/>
</dbReference>
<dbReference type="PROSITE" id="PS00301">
    <property type="entry name" value="G_TR_1"/>
    <property type="match status" value="1"/>
</dbReference>
<gene>
    <name evidence="7" type="ORF">UFOPK3610_01921</name>
</gene>
<dbReference type="EMBL" id="CAFBMR010000135">
    <property type="protein sequence ID" value="CAB4930671.1"/>
    <property type="molecule type" value="Genomic_DNA"/>
</dbReference>
<dbReference type="InterPro" id="IPR038363">
    <property type="entry name" value="LepA_C_sf"/>
</dbReference>
<name>A0A6J7IIW7_9ZZZZ</name>
<comment type="similarity">
    <text evidence="1">Belongs to the TRAFAC class translation factor GTPase superfamily. Classic translation factor GTPase family. LepA subfamily.</text>
</comment>
<dbReference type="Gene3D" id="3.40.50.300">
    <property type="entry name" value="P-loop containing nucleotide triphosphate hydrolases"/>
    <property type="match status" value="1"/>
</dbReference>
<evidence type="ECO:0000259" key="6">
    <source>
        <dbReference type="PROSITE" id="PS51722"/>
    </source>
</evidence>
<evidence type="ECO:0000256" key="3">
    <source>
        <dbReference type="ARBA" id="ARBA00022801"/>
    </source>
</evidence>
<dbReference type="PRINTS" id="PR00315">
    <property type="entry name" value="ELONGATNFCT"/>
</dbReference>
<keyword evidence="5" id="KW-0342">GTP-binding</keyword>
<dbReference type="Gene3D" id="3.30.70.240">
    <property type="match status" value="1"/>
</dbReference>
<feature type="domain" description="Tr-type G" evidence="6">
    <location>
        <begin position="12"/>
        <end position="194"/>
    </location>
</feature>
<dbReference type="FunFam" id="2.40.30.10:FF:000015">
    <property type="entry name" value="Translation factor GUF1, mitochondrial"/>
    <property type="match status" value="1"/>
</dbReference>
<dbReference type="Gene3D" id="2.40.30.10">
    <property type="entry name" value="Translation factors"/>
    <property type="match status" value="1"/>
</dbReference>
<dbReference type="InterPro" id="IPR035647">
    <property type="entry name" value="EFG_III/V"/>
</dbReference>
<dbReference type="InterPro" id="IPR000640">
    <property type="entry name" value="EFG_V-like"/>
</dbReference>
<dbReference type="Gene3D" id="3.30.70.870">
    <property type="entry name" value="Elongation Factor G (Translational Gtpase), domain 3"/>
    <property type="match status" value="1"/>
</dbReference>
<dbReference type="FunFam" id="3.30.70.240:FF:000011">
    <property type="entry name" value="Elongation factor 4"/>
    <property type="match status" value="1"/>
</dbReference>
<dbReference type="InterPro" id="IPR005225">
    <property type="entry name" value="Small_GTP-bd"/>
</dbReference>
<evidence type="ECO:0000256" key="4">
    <source>
        <dbReference type="ARBA" id="ARBA00022917"/>
    </source>
</evidence>
<organism evidence="7">
    <name type="scientific">freshwater metagenome</name>
    <dbReference type="NCBI Taxonomy" id="449393"/>
    <lineage>
        <taxon>unclassified sequences</taxon>
        <taxon>metagenomes</taxon>
        <taxon>ecological metagenomes</taxon>
    </lineage>
</organism>
<dbReference type="CDD" id="cd03709">
    <property type="entry name" value="lepA_C"/>
    <property type="match status" value="1"/>
</dbReference>
<dbReference type="Pfam" id="PF06421">
    <property type="entry name" value="LepA_C"/>
    <property type="match status" value="1"/>
</dbReference>
<dbReference type="SUPFAM" id="SSF50447">
    <property type="entry name" value="Translation proteins"/>
    <property type="match status" value="1"/>
</dbReference>
<dbReference type="NCBIfam" id="TIGR00231">
    <property type="entry name" value="small_GTP"/>
    <property type="match status" value="1"/>
</dbReference>
<reference evidence="7" key="1">
    <citation type="submission" date="2020-05" db="EMBL/GenBank/DDBJ databases">
        <authorList>
            <person name="Chiriac C."/>
            <person name="Salcher M."/>
            <person name="Ghai R."/>
            <person name="Kavagutti S V."/>
        </authorList>
    </citation>
    <scope>NUCLEOTIDE SEQUENCE</scope>
</reference>
<dbReference type="Pfam" id="PF00679">
    <property type="entry name" value="EFG_C"/>
    <property type="match status" value="1"/>
</dbReference>
<dbReference type="InterPro" id="IPR009000">
    <property type="entry name" value="Transl_B-barrel_sf"/>
</dbReference>
<keyword evidence="3" id="KW-0378">Hydrolase</keyword>
<dbReference type="SUPFAM" id="SSF54980">
    <property type="entry name" value="EF-G C-terminal domain-like"/>
    <property type="match status" value="2"/>
</dbReference>
<accession>A0A6J7IIW7</accession>
<dbReference type="GO" id="GO:0045727">
    <property type="term" value="P:positive regulation of translation"/>
    <property type="evidence" value="ECO:0007669"/>
    <property type="project" value="TreeGrafter"/>
</dbReference>
<keyword evidence="2" id="KW-0547">Nucleotide-binding</keyword>
<dbReference type="GO" id="GO:0043022">
    <property type="term" value="F:ribosome binding"/>
    <property type="evidence" value="ECO:0007669"/>
    <property type="project" value="TreeGrafter"/>
</dbReference>
<dbReference type="PANTHER" id="PTHR43512:SF4">
    <property type="entry name" value="TRANSLATION FACTOR GUF1 HOMOLOG, CHLOROPLASTIC"/>
    <property type="match status" value="1"/>
</dbReference>
<evidence type="ECO:0000256" key="2">
    <source>
        <dbReference type="ARBA" id="ARBA00022741"/>
    </source>
</evidence>
<dbReference type="AlphaFoldDB" id="A0A6J7IIW7"/>
<proteinExistence type="inferred from homology"/>
<evidence type="ECO:0000256" key="1">
    <source>
        <dbReference type="ARBA" id="ARBA00005454"/>
    </source>
</evidence>
<dbReference type="InterPro" id="IPR006297">
    <property type="entry name" value="EF-4"/>
</dbReference>
<dbReference type="HAMAP" id="MF_00071">
    <property type="entry name" value="LepA"/>
    <property type="match status" value="1"/>
</dbReference>
<dbReference type="SMART" id="SM00838">
    <property type="entry name" value="EFG_C"/>
    <property type="match status" value="1"/>
</dbReference>
<dbReference type="PANTHER" id="PTHR43512">
    <property type="entry name" value="TRANSLATION FACTOR GUF1-RELATED"/>
    <property type="match status" value="1"/>
</dbReference>
<keyword evidence="4" id="KW-0648">Protein biosynthesis</keyword>
<dbReference type="CDD" id="cd03699">
    <property type="entry name" value="EF4_II"/>
    <property type="match status" value="1"/>
</dbReference>
<sequence length="614" mass="67762">MSASAPGSTDPSLIRNFCIIAHIDHGKSTLADRMLQLTGVVEGRDMRAQYLDRMDIERERGITIKSQAVRLPYTAADGRTYILNLIDTPGHVDFTYEVSRSLAACEGAVLLVDAAQGIEAQTLANLYLALENDLQIIPVLNKIDLPFAQPEKYAAELAKIIGCSPDDVMRVSGKTGVGVAELLQATVDLIPPPVGDPDAPARALIFDSVYDTYRGVVTYVRVVDGHLNSRDRIQMMSTRTVHELLEVGVISPDPVPSKGLGVGEVGYLITGVKDVRQSRVGDTVTTLARPATQDLGGYRDPKPMVFAGLYPLDGSDYPELRDALDKLKLNDASLVYEPETSVALGFGFRCGFLGLLHMEIVRERLEREFNLDLISTAPNVVYRVRMDDNSEHIVTNPSEYPDGKVAEVFEPIVRSTVLAPTEFVGAIMELCQQRRGTMDGMDYISEDRVELRYTLPLAEIVFDFFDQLKSRTRGYASLDYEPNGEQAADLVKVDILLHGDPVDAFSAIVHRDKSYNYGVAMAAKLKELIPRQQFEVPIQAAIGARIIARENVRAIRKDVLAKCYGGDITRKRKLLEKQKEGKKRMKMVGRVEVPQEAFIAALSTSDTGAEAKKK</sequence>
<dbReference type="Pfam" id="PF03144">
    <property type="entry name" value="GTP_EFTU_D2"/>
    <property type="match status" value="1"/>
</dbReference>
<dbReference type="CDD" id="cd16260">
    <property type="entry name" value="EF4_III"/>
    <property type="match status" value="1"/>
</dbReference>
<evidence type="ECO:0000313" key="7">
    <source>
        <dbReference type="EMBL" id="CAB4930671.1"/>
    </source>
</evidence>
<dbReference type="InterPro" id="IPR004161">
    <property type="entry name" value="EFTu-like_2"/>
</dbReference>
<evidence type="ECO:0000256" key="5">
    <source>
        <dbReference type="ARBA" id="ARBA00023134"/>
    </source>
</evidence>
<dbReference type="GO" id="GO:0005525">
    <property type="term" value="F:GTP binding"/>
    <property type="evidence" value="ECO:0007669"/>
    <property type="project" value="UniProtKB-KW"/>
</dbReference>
<dbReference type="FunFam" id="3.30.70.2570:FF:000001">
    <property type="entry name" value="Translation factor GUF1, mitochondrial"/>
    <property type="match status" value="1"/>
</dbReference>
<dbReference type="InterPro" id="IPR031157">
    <property type="entry name" value="G_TR_CS"/>
</dbReference>
<dbReference type="Gene3D" id="3.30.70.2570">
    <property type="entry name" value="Elongation factor 4, C-terminal domain"/>
    <property type="match status" value="1"/>
</dbReference>
<dbReference type="InterPro" id="IPR035654">
    <property type="entry name" value="LepA_IV"/>
</dbReference>
<dbReference type="InterPro" id="IPR000795">
    <property type="entry name" value="T_Tr_GTP-bd_dom"/>
</dbReference>
<dbReference type="CDD" id="cd01890">
    <property type="entry name" value="LepA"/>
    <property type="match status" value="1"/>
</dbReference>
<dbReference type="NCBIfam" id="TIGR01393">
    <property type="entry name" value="lepA"/>
    <property type="match status" value="1"/>
</dbReference>
<dbReference type="SUPFAM" id="SSF52540">
    <property type="entry name" value="P-loop containing nucleoside triphosphate hydrolases"/>
    <property type="match status" value="1"/>
</dbReference>
<dbReference type="FunFam" id="3.30.70.870:FF:000004">
    <property type="entry name" value="Translation factor GUF1, mitochondrial"/>
    <property type="match status" value="1"/>
</dbReference>
<dbReference type="GO" id="GO:0003924">
    <property type="term" value="F:GTPase activity"/>
    <property type="evidence" value="ECO:0007669"/>
    <property type="project" value="InterPro"/>
</dbReference>
<dbReference type="InterPro" id="IPR027417">
    <property type="entry name" value="P-loop_NTPase"/>
</dbReference>
<protein>
    <submittedName>
        <fullName evidence="7">Unannotated protein</fullName>
    </submittedName>
</protein>
<dbReference type="InterPro" id="IPR013842">
    <property type="entry name" value="LepA_CTD"/>
</dbReference>